<keyword evidence="1" id="KW-0255">Endonuclease</keyword>
<dbReference type="Gene3D" id="3.40.1800.10">
    <property type="entry name" value="His-Me finger endonucleases"/>
    <property type="match status" value="1"/>
</dbReference>
<evidence type="ECO:0000313" key="1">
    <source>
        <dbReference type="EMBL" id="AWN05290.1"/>
    </source>
</evidence>
<keyword evidence="2" id="KW-1185">Reference proteome</keyword>
<dbReference type="SUPFAM" id="SSF54060">
    <property type="entry name" value="His-Me finger endonucleases"/>
    <property type="match status" value="1"/>
</dbReference>
<dbReference type="InterPro" id="IPR004211">
    <property type="entry name" value="Endonuclease_7"/>
</dbReference>
<evidence type="ECO:0000313" key="2">
    <source>
        <dbReference type="Proteomes" id="UP000247188"/>
    </source>
</evidence>
<dbReference type="InterPro" id="IPR044925">
    <property type="entry name" value="His-Me_finger_sf"/>
</dbReference>
<dbReference type="InterPro" id="IPR038563">
    <property type="entry name" value="Endonuclease_7_sf"/>
</dbReference>
<dbReference type="EMBL" id="MH155870">
    <property type="protein sequence ID" value="AWN05290.1"/>
    <property type="molecule type" value="Genomic_DNA"/>
</dbReference>
<protein>
    <submittedName>
        <fullName evidence="1">Endonuclease VII</fullName>
    </submittedName>
</protein>
<reference evidence="2" key="1">
    <citation type="submission" date="2018-04" db="EMBL/GenBank/DDBJ databases">
        <authorList>
            <person name="Go L.Y."/>
            <person name="Mitchell J.A."/>
        </authorList>
    </citation>
    <scope>NUCLEOTIDE SEQUENCE [LARGE SCALE GENOMIC DNA]</scope>
</reference>
<organism evidence="1 2">
    <name type="scientific">Streptomyces phage Ibantik</name>
    <dbReference type="NCBI Taxonomy" id="2182397"/>
    <lineage>
        <taxon>Viruses</taxon>
        <taxon>Duplodnaviria</taxon>
        <taxon>Heunggongvirae</taxon>
        <taxon>Uroviricota</taxon>
        <taxon>Caudoviricetes</taxon>
        <taxon>Ibantikvirus</taxon>
        <taxon>Ibantikvirus ibantik</taxon>
    </lineage>
</organism>
<dbReference type="RefSeq" id="YP_010754690.1">
    <property type="nucleotide sequence ID" value="NC_073462.1"/>
</dbReference>
<dbReference type="Proteomes" id="UP000247188">
    <property type="component" value="Segment"/>
</dbReference>
<proteinExistence type="predicted"/>
<keyword evidence="1" id="KW-0378">Hydrolase</keyword>
<dbReference type="GO" id="GO:0004519">
    <property type="term" value="F:endonuclease activity"/>
    <property type="evidence" value="ECO:0007669"/>
    <property type="project" value="UniProtKB-KW"/>
</dbReference>
<gene>
    <name evidence="1" type="primary">68</name>
    <name evidence="1" type="ORF">SEA_IBANTIK_68</name>
</gene>
<sequence>MEGVPCDRTSATTRIINGLCYSHHRHRLLGREPGPIRPKRSVKEIEQAKKSGEAYCKACQKTLPLTNFELSKTGTPRVTCHDCKAAEHVYRMYKLTPDDMLQLLQIQGNRCALCRASDAGYGRRWHIDHDHTCCPGERSCGKCVRSALCLTCNARGLPWYEGLPKEMQTIEAINEYLVNPPGLRLVRKEAP</sequence>
<dbReference type="KEGG" id="vg:80019288"/>
<keyword evidence="1" id="KW-0540">Nuclease</keyword>
<name>A0A2U8UNY7_9CAUD</name>
<dbReference type="Pfam" id="PF02945">
    <property type="entry name" value="Endonuclease_7"/>
    <property type="match status" value="1"/>
</dbReference>
<accession>A0A2U8UNY7</accession>
<dbReference type="GeneID" id="80019288"/>